<dbReference type="Proteomes" id="UP000094020">
    <property type="component" value="Chromosome 7"/>
</dbReference>
<dbReference type="AlphaFoldDB" id="A0A1B9I3R5"/>
<reference evidence="4" key="3">
    <citation type="submission" date="2016-07" db="EMBL/GenBank/DDBJ databases">
        <title>Evolution of pathogenesis and genome organization in the Tremellales.</title>
        <authorList>
            <person name="Cuomo C."/>
            <person name="Litvintseva A."/>
            <person name="Heitman J."/>
            <person name="Chen Y."/>
            <person name="Sun S."/>
            <person name="Springer D."/>
            <person name="Dromer F."/>
            <person name="Young S."/>
            <person name="Zeng Q."/>
            <person name="Chapman S."/>
            <person name="Gujja S."/>
            <person name="Saif S."/>
            <person name="Birren B."/>
        </authorList>
    </citation>
    <scope>NUCLEOTIDE SEQUENCE</scope>
    <source>
        <strain evidence="4">CBS 10737</strain>
    </source>
</reference>
<reference evidence="5" key="2">
    <citation type="submission" date="2013-07" db="EMBL/GenBank/DDBJ databases">
        <authorList>
            <consortium name="The Broad Institute Genome Sequencing Platform"/>
            <person name="Cuomo C."/>
            <person name="Litvintseva A."/>
            <person name="Chen Y."/>
            <person name="Heitman J."/>
            <person name="Sun S."/>
            <person name="Springer D."/>
            <person name="Dromer F."/>
            <person name="Young S.K."/>
            <person name="Zeng Q."/>
            <person name="Gargeya S."/>
            <person name="Fitzgerald M."/>
            <person name="Abouelleil A."/>
            <person name="Alvarado L."/>
            <person name="Berlin A.M."/>
            <person name="Chapman S.B."/>
            <person name="Dewar J."/>
            <person name="Goldberg J."/>
            <person name="Griggs A."/>
            <person name="Gujja S."/>
            <person name="Hansen M."/>
            <person name="Howarth C."/>
            <person name="Imamovic A."/>
            <person name="Larimer J."/>
            <person name="McCowan C."/>
            <person name="Murphy C."/>
            <person name="Pearson M."/>
            <person name="Priest M."/>
            <person name="Roberts A."/>
            <person name="Saif S."/>
            <person name="Shea T."/>
            <person name="Sykes S."/>
            <person name="Wortman J."/>
            <person name="Nusbaum C."/>
            <person name="Birren B."/>
        </authorList>
    </citation>
    <scope>NUCLEOTIDE SEQUENCE</scope>
    <source>
        <strain evidence="5">CBS 10737</strain>
    </source>
</reference>
<evidence type="ECO:0000313" key="6">
    <source>
        <dbReference type="Proteomes" id="UP000094020"/>
    </source>
</evidence>
<evidence type="ECO:0000313" key="5">
    <source>
        <dbReference type="EMBL" id="WWC71648.1"/>
    </source>
</evidence>
<dbReference type="PANTHER" id="PTHR28524:SF3">
    <property type="entry name" value="SUCCINATE DEHYDROGENASE ASSEMBLY FACTOR 4, MITOCHONDRIAL"/>
    <property type="match status" value="1"/>
</dbReference>
<comment type="similarity">
    <text evidence="1">Belongs to the SDHAF4 family.</text>
</comment>
<dbReference type="STRING" id="1296096.A0A1B9I3R5"/>
<evidence type="ECO:0000313" key="4">
    <source>
        <dbReference type="EMBL" id="OCF50175.1"/>
    </source>
</evidence>
<reference evidence="5" key="4">
    <citation type="submission" date="2024-02" db="EMBL/GenBank/DDBJ databases">
        <title>Comparative genomics of Cryptococcus and Kwoniella reveals pathogenesis evolution and contrasting modes of karyotype evolution via chromosome fusion or intercentromeric recombination.</title>
        <authorList>
            <person name="Coelho M.A."/>
            <person name="David-Palma M."/>
            <person name="Shea T."/>
            <person name="Bowers K."/>
            <person name="McGinley-Smith S."/>
            <person name="Mohammad A.W."/>
            <person name="Gnirke A."/>
            <person name="Yurkov A.M."/>
            <person name="Nowrousian M."/>
            <person name="Sun S."/>
            <person name="Cuomo C.A."/>
            <person name="Heitman J."/>
        </authorList>
    </citation>
    <scope>NUCLEOTIDE SEQUENCE</scope>
    <source>
        <strain evidence="5">CBS 10737</strain>
    </source>
</reference>
<dbReference type="InterPro" id="IPR012875">
    <property type="entry name" value="SDHF4"/>
</dbReference>
<dbReference type="Pfam" id="PF07896">
    <property type="entry name" value="DUF1674"/>
    <property type="match status" value="1"/>
</dbReference>
<dbReference type="KEGG" id="kpin:30171863"/>
<dbReference type="OrthoDB" id="201362at2759"/>
<name>A0A1B9I3R5_9TREE</name>
<dbReference type="EMBL" id="KI894010">
    <property type="protein sequence ID" value="OCF50175.1"/>
    <property type="molecule type" value="Genomic_DNA"/>
</dbReference>
<keyword evidence="6" id="KW-1185">Reference proteome</keyword>
<sequence>MSMIRSNFSSIQFLRIPMRSIFTSTQKLTKKIPSFNKPGPPQLPASDQAEFEALIKLNQSIGASPKITESENPSKLIEELKQHKDIRKGPKPDFIGEINPKTGEMGGPKTDPFKAGDQDWSYAGRVTDF</sequence>
<dbReference type="GO" id="GO:0034553">
    <property type="term" value="P:mitochondrial respiratory chain complex II assembly"/>
    <property type="evidence" value="ECO:0007669"/>
    <property type="project" value="TreeGrafter"/>
</dbReference>
<dbReference type="RefSeq" id="XP_019011394.1">
    <property type="nucleotide sequence ID" value="XM_019155240.1"/>
</dbReference>
<organism evidence="4">
    <name type="scientific">Kwoniella pini CBS 10737</name>
    <dbReference type="NCBI Taxonomy" id="1296096"/>
    <lineage>
        <taxon>Eukaryota</taxon>
        <taxon>Fungi</taxon>
        <taxon>Dikarya</taxon>
        <taxon>Basidiomycota</taxon>
        <taxon>Agaricomycotina</taxon>
        <taxon>Tremellomycetes</taxon>
        <taxon>Tremellales</taxon>
        <taxon>Cryptococcaceae</taxon>
        <taxon>Kwoniella</taxon>
    </lineage>
</organism>
<gene>
    <name evidence="4" type="ORF">I206_03494</name>
    <name evidence="5" type="ORF">I206_105606</name>
</gene>
<protein>
    <recommendedName>
        <fullName evidence="2">Succinate dehydrogenase assembly factor 4, mitochondrial</fullName>
    </recommendedName>
</protein>
<feature type="region of interest" description="Disordered" evidence="3">
    <location>
        <begin position="83"/>
        <end position="129"/>
    </location>
</feature>
<evidence type="ECO:0000256" key="2">
    <source>
        <dbReference type="ARBA" id="ARBA00022170"/>
    </source>
</evidence>
<reference evidence="4" key="1">
    <citation type="submission" date="2013-07" db="EMBL/GenBank/DDBJ databases">
        <title>The Genome Sequence of Cryptococcus pinus CBS10737.</title>
        <authorList>
            <consortium name="The Broad Institute Genome Sequencing Platform"/>
            <person name="Cuomo C."/>
            <person name="Litvintseva A."/>
            <person name="Chen Y."/>
            <person name="Heitman J."/>
            <person name="Sun S."/>
            <person name="Springer D."/>
            <person name="Dromer F."/>
            <person name="Young S.K."/>
            <person name="Zeng Q."/>
            <person name="Gargeya S."/>
            <person name="Fitzgerald M."/>
            <person name="Abouelleil A."/>
            <person name="Alvarado L."/>
            <person name="Berlin A.M."/>
            <person name="Chapman S.B."/>
            <person name="Dewar J."/>
            <person name="Goldberg J."/>
            <person name="Griggs A."/>
            <person name="Gujja S."/>
            <person name="Hansen M."/>
            <person name="Howarth C."/>
            <person name="Imamovic A."/>
            <person name="Larimer J."/>
            <person name="McCowan C."/>
            <person name="Murphy C."/>
            <person name="Pearson M."/>
            <person name="Priest M."/>
            <person name="Roberts A."/>
            <person name="Saif S."/>
            <person name="Shea T."/>
            <person name="Sykes S."/>
            <person name="Wortman J."/>
            <person name="Nusbaum C."/>
            <person name="Birren B."/>
        </authorList>
    </citation>
    <scope>NUCLEOTIDE SEQUENCE [LARGE SCALE GENOMIC DNA]</scope>
    <source>
        <strain evidence="4">CBS 10737</strain>
    </source>
</reference>
<dbReference type="GO" id="GO:0005739">
    <property type="term" value="C:mitochondrion"/>
    <property type="evidence" value="ECO:0007669"/>
    <property type="project" value="TreeGrafter"/>
</dbReference>
<dbReference type="PANTHER" id="PTHR28524">
    <property type="entry name" value="SUCCINATE DEHYDROGENASE ASSEMBLY FACTOR 4, MITOCHONDRIAL"/>
    <property type="match status" value="1"/>
</dbReference>
<proteinExistence type="inferred from homology"/>
<dbReference type="GeneID" id="30171863"/>
<evidence type="ECO:0000256" key="3">
    <source>
        <dbReference type="SAM" id="MobiDB-lite"/>
    </source>
</evidence>
<dbReference type="EMBL" id="CP144525">
    <property type="protein sequence ID" value="WWC71648.1"/>
    <property type="molecule type" value="Genomic_DNA"/>
</dbReference>
<evidence type="ECO:0000256" key="1">
    <source>
        <dbReference type="ARBA" id="ARBA00005701"/>
    </source>
</evidence>
<accession>A0A1B9I3R5</accession>